<evidence type="ECO:0000313" key="2">
    <source>
        <dbReference type="Proteomes" id="UP000620046"/>
    </source>
</evidence>
<sequence length="67" mass="7258">MLSPGSKTTTSRQHTASQRVQCGLPFAWRLGWIMSAGVDGRCISASEGVTGLVTWFAREMKSEAGNR</sequence>
<keyword evidence="2" id="KW-1185">Reference proteome</keyword>
<gene>
    <name evidence="1" type="ORF">GCM10010981_17710</name>
</gene>
<name>A0ABQ1FUA7_9GAMM</name>
<accession>A0ABQ1FUA7</accession>
<dbReference type="EMBL" id="BMJA01000001">
    <property type="protein sequence ID" value="GGA29280.1"/>
    <property type="molecule type" value="Genomic_DNA"/>
</dbReference>
<reference evidence="2" key="1">
    <citation type="journal article" date="2019" name="Int. J. Syst. Evol. Microbiol.">
        <title>The Global Catalogue of Microorganisms (GCM) 10K type strain sequencing project: providing services to taxonomists for standard genome sequencing and annotation.</title>
        <authorList>
            <consortium name="The Broad Institute Genomics Platform"/>
            <consortium name="The Broad Institute Genome Sequencing Center for Infectious Disease"/>
            <person name="Wu L."/>
            <person name="Ma J."/>
        </authorList>
    </citation>
    <scope>NUCLEOTIDE SEQUENCE [LARGE SCALE GENOMIC DNA]</scope>
    <source>
        <strain evidence="2">CGMCC 1.15439</strain>
    </source>
</reference>
<organism evidence="1 2">
    <name type="scientific">Dyella nitratireducens</name>
    <dbReference type="NCBI Taxonomy" id="1849580"/>
    <lineage>
        <taxon>Bacteria</taxon>
        <taxon>Pseudomonadati</taxon>
        <taxon>Pseudomonadota</taxon>
        <taxon>Gammaproteobacteria</taxon>
        <taxon>Lysobacterales</taxon>
        <taxon>Rhodanobacteraceae</taxon>
        <taxon>Dyella</taxon>
    </lineage>
</organism>
<comment type="caution">
    <text evidence="1">The sequence shown here is derived from an EMBL/GenBank/DDBJ whole genome shotgun (WGS) entry which is preliminary data.</text>
</comment>
<dbReference type="Proteomes" id="UP000620046">
    <property type="component" value="Unassembled WGS sequence"/>
</dbReference>
<proteinExistence type="predicted"/>
<protein>
    <submittedName>
        <fullName evidence="1">Uncharacterized protein</fullName>
    </submittedName>
</protein>
<evidence type="ECO:0000313" key="1">
    <source>
        <dbReference type="EMBL" id="GGA29280.1"/>
    </source>
</evidence>